<sequence length="107" mass="11402">MAEAKGGGMSSSELLAGAKRLSSAPAPAKSEGKGVDNSDEIEALVDLYDKHDGDLDKIFDTFSENPNKAKKYPPRNATEFAEKYHAGYYTYDAAAAALGGNRRAEAK</sequence>
<name>A0A7S2G3F2_9STRA</name>
<protein>
    <submittedName>
        <fullName evidence="2">Uncharacterized protein</fullName>
    </submittedName>
</protein>
<feature type="region of interest" description="Disordered" evidence="1">
    <location>
        <begin position="1"/>
        <end position="39"/>
    </location>
</feature>
<evidence type="ECO:0000313" key="2">
    <source>
        <dbReference type="EMBL" id="CAD9430606.1"/>
    </source>
</evidence>
<dbReference type="EMBL" id="HBGS01031183">
    <property type="protein sequence ID" value="CAD9430606.1"/>
    <property type="molecule type" value="Transcribed_RNA"/>
</dbReference>
<reference evidence="2" key="1">
    <citation type="submission" date="2021-01" db="EMBL/GenBank/DDBJ databases">
        <authorList>
            <person name="Corre E."/>
            <person name="Pelletier E."/>
            <person name="Niang G."/>
            <person name="Scheremetjew M."/>
            <person name="Finn R."/>
            <person name="Kale V."/>
            <person name="Holt S."/>
            <person name="Cochrane G."/>
            <person name="Meng A."/>
            <person name="Brown T."/>
            <person name="Cohen L."/>
        </authorList>
    </citation>
    <scope>NUCLEOTIDE SEQUENCE</scope>
    <source>
        <strain evidence="2">CCMP1381</strain>
    </source>
</reference>
<accession>A0A7S2G3F2</accession>
<proteinExistence type="predicted"/>
<dbReference type="AlphaFoldDB" id="A0A7S2G3F2"/>
<organism evidence="2">
    <name type="scientific">Octactis speculum</name>
    <dbReference type="NCBI Taxonomy" id="3111310"/>
    <lineage>
        <taxon>Eukaryota</taxon>
        <taxon>Sar</taxon>
        <taxon>Stramenopiles</taxon>
        <taxon>Ochrophyta</taxon>
        <taxon>Dictyochophyceae</taxon>
        <taxon>Dictyochales</taxon>
        <taxon>Dictyochaceae</taxon>
        <taxon>Octactis</taxon>
    </lineage>
</organism>
<gene>
    <name evidence="2" type="ORF">DSPE1174_LOCUS15925</name>
</gene>
<evidence type="ECO:0000256" key="1">
    <source>
        <dbReference type="SAM" id="MobiDB-lite"/>
    </source>
</evidence>